<evidence type="ECO:0000313" key="6">
    <source>
        <dbReference type="Proteomes" id="UP001067235"/>
    </source>
</evidence>
<evidence type="ECO:0000256" key="3">
    <source>
        <dbReference type="ARBA" id="ARBA00023163"/>
    </source>
</evidence>
<evidence type="ECO:0000259" key="4">
    <source>
        <dbReference type="PROSITE" id="PS50995"/>
    </source>
</evidence>
<evidence type="ECO:0000256" key="1">
    <source>
        <dbReference type="ARBA" id="ARBA00023015"/>
    </source>
</evidence>
<keyword evidence="2" id="KW-0238">DNA-binding</keyword>
<dbReference type="Gene3D" id="1.10.10.10">
    <property type="entry name" value="Winged helix-like DNA-binding domain superfamily/Winged helix DNA-binding domain"/>
    <property type="match status" value="1"/>
</dbReference>
<dbReference type="InterPro" id="IPR039422">
    <property type="entry name" value="MarR/SlyA-like"/>
</dbReference>
<dbReference type="InterPro" id="IPR000835">
    <property type="entry name" value="HTH_MarR-typ"/>
</dbReference>
<evidence type="ECO:0000313" key="5">
    <source>
        <dbReference type="EMBL" id="MCZ4551102.1"/>
    </source>
</evidence>
<dbReference type="PROSITE" id="PS50995">
    <property type="entry name" value="HTH_MARR_2"/>
    <property type="match status" value="1"/>
</dbReference>
<gene>
    <name evidence="5" type="ORF">O4213_14010</name>
</gene>
<dbReference type="InterPro" id="IPR036390">
    <property type="entry name" value="WH_DNA-bd_sf"/>
</dbReference>
<reference evidence="5" key="1">
    <citation type="submission" date="2022-12" db="EMBL/GenBank/DDBJ databases">
        <authorList>
            <person name="Krivoruchko A.V."/>
            <person name="Elkin A."/>
        </authorList>
    </citation>
    <scope>NUCLEOTIDE SEQUENCE</scope>
    <source>
        <strain evidence="5">IEGM 1388</strain>
    </source>
</reference>
<keyword evidence="6" id="KW-1185">Reference proteome</keyword>
<keyword evidence="3" id="KW-0804">Transcription</keyword>
<protein>
    <submittedName>
        <fullName evidence="5">MarR family transcriptional regulator</fullName>
    </submittedName>
</protein>
<evidence type="ECO:0000256" key="2">
    <source>
        <dbReference type="ARBA" id="ARBA00023125"/>
    </source>
</evidence>
<dbReference type="RefSeq" id="WP_301571852.1">
    <property type="nucleotide sequence ID" value="NZ_JAPWIE010000004.1"/>
</dbReference>
<feature type="domain" description="HTH marR-type" evidence="4">
    <location>
        <begin position="1"/>
        <end position="139"/>
    </location>
</feature>
<dbReference type="EMBL" id="JAPWIE010000004">
    <property type="protein sequence ID" value="MCZ4551102.1"/>
    <property type="molecule type" value="Genomic_DNA"/>
</dbReference>
<accession>A0ABT4MVV8</accession>
<dbReference type="Proteomes" id="UP001067235">
    <property type="component" value="Unassembled WGS sequence"/>
</dbReference>
<name>A0ABT4MVV8_GORRU</name>
<proteinExistence type="predicted"/>
<comment type="caution">
    <text evidence="5">The sequence shown here is derived from an EMBL/GenBank/DDBJ whole genome shotgun (WGS) entry which is preliminary data.</text>
</comment>
<dbReference type="PANTHER" id="PTHR33164:SF64">
    <property type="entry name" value="TRANSCRIPTIONAL REGULATOR SLYA"/>
    <property type="match status" value="1"/>
</dbReference>
<keyword evidence="1" id="KW-0805">Transcription regulation</keyword>
<dbReference type="InterPro" id="IPR036388">
    <property type="entry name" value="WH-like_DNA-bd_sf"/>
</dbReference>
<dbReference type="Pfam" id="PF12802">
    <property type="entry name" value="MarR_2"/>
    <property type="match status" value="1"/>
</dbReference>
<dbReference type="SUPFAM" id="SSF46785">
    <property type="entry name" value="Winged helix' DNA-binding domain"/>
    <property type="match status" value="1"/>
</dbReference>
<sequence length="139" mass="15139">MTDPSTTQVALSPTSVLVSFSRNLVNAIEPCLQSHELGLDHWLALDALAAGGGKTMAELQAHTLTAAPTLTRVVDRLVTRAAVYREADAIDRRKIRVHLSKRGIQLHAEITAAIGTAEQQWLKEHAAALRADLRPHQPQ</sequence>
<organism evidence="5 6">
    <name type="scientific">Gordonia rubripertincta</name>
    <name type="common">Rhodococcus corallinus</name>
    <dbReference type="NCBI Taxonomy" id="36822"/>
    <lineage>
        <taxon>Bacteria</taxon>
        <taxon>Bacillati</taxon>
        <taxon>Actinomycetota</taxon>
        <taxon>Actinomycetes</taxon>
        <taxon>Mycobacteriales</taxon>
        <taxon>Gordoniaceae</taxon>
        <taxon>Gordonia</taxon>
    </lineage>
</organism>
<dbReference type="PANTHER" id="PTHR33164">
    <property type="entry name" value="TRANSCRIPTIONAL REGULATOR, MARR FAMILY"/>
    <property type="match status" value="1"/>
</dbReference>
<dbReference type="SMART" id="SM00347">
    <property type="entry name" value="HTH_MARR"/>
    <property type="match status" value="1"/>
</dbReference>